<protein>
    <submittedName>
        <fullName evidence="1">Uncharacterized protein</fullName>
    </submittedName>
</protein>
<accession>A0ABQ0K276</accession>
<keyword evidence="2" id="KW-1185">Reference proteome</keyword>
<organism evidence="1 2">
    <name type="scientific">Candidatus Brocadia sinica JPN1</name>
    <dbReference type="NCBI Taxonomy" id="1197129"/>
    <lineage>
        <taxon>Bacteria</taxon>
        <taxon>Pseudomonadati</taxon>
        <taxon>Planctomycetota</taxon>
        <taxon>Candidatus Brocadiia</taxon>
        <taxon>Candidatus Brocadiales</taxon>
        <taxon>Candidatus Brocadiaceae</taxon>
        <taxon>Candidatus Brocadia</taxon>
    </lineage>
</organism>
<dbReference type="Proteomes" id="UP000032309">
    <property type="component" value="Unassembled WGS sequence"/>
</dbReference>
<comment type="caution">
    <text evidence="1">The sequence shown here is derived from an EMBL/GenBank/DDBJ whole genome shotgun (WGS) entry which is preliminary data.</text>
</comment>
<evidence type="ECO:0000313" key="2">
    <source>
        <dbReference type="Proteomes" id="UP000032309"/>
    </source>
</evidence>
<reference evidence="2" key="1">
    <citation type="journal article" date="2015" name="Genome Announc.">
        <title>Draft Genome Sequence of an Anaerobic Ammonium-Oxidizing Bacterium, "Candidatus Brocadia sinica".</title>
        <authorList>
            <person name="Oshiki M."/>
            <person name="Shinyako-Hata K."/>
            <person name="Satoh H."/>
            <person name="Okabe S."/>
        </authorList>
    </citation>
    <scope>NUCLEOTIDE SEQUENCE [LARGE SCALE GENOMIC DNA]</scope>
    <source>
        <strain evidence="2">JPN1</strain>
    </source>
</reference>
<proteinExistence type="predicted"/>
<dbReference type="RefSeq" id="WP_052565235.1">
    <property type="nucleotide sequence ID" value="NZ_BAFN01000001.1"/>
</dbReference>
<name>A0ABQ0K276_9BACT</name>
<dbReference type="EMBL" id="BAFN01000001">
    <property type="protein sequence ID" value="GAN35186.1"/>
    <property type="molecule type" value="Genomic_DNA"/>
</dbReference>
<gene>
    <name evidence="1" type="ORF">BROSI_A3734</name>
</gene>
<sequence>MQRLLFMMEYKNKFLFAYDTQTEGILTQLNRESNKNKYTEVLAVGGDDYLKYGIQHDKILLILP</sequence>
<evidence type="ECO:0000313" key="1">
    <source>
        <dbReference type="EMBL" id="GAN35186.1"/>
    </source>
</evidence>